<proteinExistence type="predicted"/>
<name>K3VXW4_FUSPC</name>
<feature type="compositionally biased region" description="Polar residues" evidence="1">
    <location>
        <begin position="181"/>
        <end position="200"/>
    </location>
</feature>
<accession>K3VXW4</accession>
<evidence type="ECO:0000256" key="1">
    <source>
        <dbReference type="SAM" id="MobiDB-lite"/>
    </source>
</evidence>
<evidence type="ECO:0000313" key="2">
    <source>
        <dbReference type="EMBL" id="EKJ69605.1"/>
    </source>
</evidence>
<evidence type="ECO:0000313" key="3">
    <source>
        <dbReference type="Proteomes" id="UP000007978"/>
    </source>
</evidence>
<dbReference type="Pfam" id="PF11093">
    <property type="entry name" value="Mitochondr_Som1"/>
    <property type="match status" value="1"/>
</dbReference>
<dbReference type="eggNOG" id="ENOG502SG5C">
    <property type="taxonomic scope" value="Eukaryota"/>
</dbReference>
<reference evidence="2 3" key="1">
    <citation type="journal article" date="2012" name="PLoS Pathog.">
        <title>Comparative pathogenomics reveals horizontally acquired novel virulence genes in fungi infecting cereal hosts.</title>
        <authorList>
            <person name="Gardiner D.M."/>
            <person name="McDonald M.C."/>
            <person name="Covarelli L."/>
            <person name="Solomon P.S."/>
            <person name="Rusu A.G."/>
            <person name="Marshall M."/>
            <person name="Kazan K."/>
            <person name="Chakraborty S."/>
            <person name="McDonald B.A."/>
            <person name="Manners J.M."/>
        </authorList>
    </citation>
    <scope>NUCLEOTIDE SEQUENCE [LARGE SCALE GENOMIC DNA]</scope>
    <source>
        <strain evidence="2 3">CS3096</strain>
    </source>
</reference>
<dbReference type="Proteomes" id="UP000007978">
    <property type="component" value="Chromosome 1"/>
</dbReference>
<gene>
    <name evidence="2" type="ORF">FPSE_10201</name>
</gene>
<keyword evidence="3" id="KW-1185">Reference proteome</keyword>
<dbReference type="KEGG" id="fpu:FPSE_10201"/>
<organism evidence="2 3">
    <name type="scientific">Fusarium pseudograminearum (strain CS3096)</name>
    <name type="common">Wheat and barley crown-rot fungus</name>
    <dbReference type="NCBI Taxonomy" id="1028729"/>
    <lineage>
        <taxon>Eukaryota</taxon>
        <taxon>Fungi</taxon>
        <taxon>Dikarya</taxon>
        <taxon>Ascomycota</taxon>
        <taxon>Pezizomycotina</taxon>
        <taxon>Sordariomycetes</taxon>
        <taxon>Hypocreomycetidae</taxon>
        <taxon>Hypocreales</taxon>
        <taxon>Nectriaceae</taxon>
        <taxon>Fusarium</taxon>
    </lineage>
</organism>
<feature type="region of interest" description="Disordered" evidence="1">
    <location>
        <begin position="174"/>
        <end position="200"/>
    </location>
</feature>
<dbReference type="HOGENOM" id="CLU_1366320_0_0_1"/>
<dbReference type="EMBL" id="AFNW01000332">
    <property type="protein sequence ID" value="EKJ69605.1"/>
    <property type="molecule type" value="Genomic_DNA"/>
</dbReference>
<dbReference type="InterPro" id="IPR024645">
    <property type="entry name" value="Mitochondr_Som1"/>
</dbReference>
<dbReference type="GeneID" id="20368818"/>
<dbReference type="GO" id="GO:0042720">
    <property type="term" value="C:mitochondrial inner membrane peptidase complex"/>
    <property type="evidence" value="ECO:0007669"/>
    <property type="project" value="InterPro"/>
</dbReference>
<sequence>MSHMAGRTSQSGGIESTFYIDNENGVEMRTEYIRIRSSPWENDIILRSLLSLRMGYPCQVFHASELPERVQTNLNGRKRKLGQGAKNVDLNGCELLEMLQYKCEIKEPVKWDSPVQCFAVERLFRNLDGGWQNVLMICFLRVDVRTRKVRSWSRQQRGRVKIILWRDNRATMGKTAETRRPLSTTTGPQAGTRPTQQDKD</sequence>
<dbReference type="RefSeq" id="XP_009261593.1">
    <property type="nucleotide sequence ID" value="XM_009263318.1"/>
</dbReference>
<protein>
    <submittedName>
        <fullName evidence="2">Uncharacterized protein</fullName>
    </submittedName>
</protein>
<comment type="caution">
    <text evidence="2">The sequence shown here is derived from an EMBL/GenBank/DDBJ whole genome shotgun (WGS) entry which is preliminary data.</text>
</comment>
<dbReference type="OrthoDB" id="3983163at2759"/>
<dbReference type="AlphaFoldDB" id="K3VXW4"/>